<dbReference type="EMBL" id="JABFCZ010000012">
    <property type="protein sequence ID" value="MBD1547086.1"/>
    <property type="molecule type" value="Genomic_DNA"/>
</dbReference>
<gene>
    <name evidence="1" type="ORF">HK439_12490</name>
</gene>
<comment type="caution">
    <text evidence="1">The sequence shown here is derived from an EMBL/GenBank/DDBJ whole genome shotgun (WGS) entry which is preliminary data.</text>
</comment>
<evidence type="ECO:0000313" key="2">
    <source>
        <dbReference type="Proteomes" id="UP000598467"/>
    </source>
</evidence>
<sequence length="154" mass="16918">MFECFKSAAKARFLELKRVFIPILALAIGICHSLPVAAQGIPIKRLNDWEFRFYVCKNVMENASIVLGMMNRFQVSSQEDIDEMQSQLGPTVAKTVLEREKDYPFSDIEAILVSDLVFSVVGGMAGGGFELTDKTLMNVGPGLCIHVLDGAASQ</sequence>
<dbReference type="RefSeq" id="WP_190291837.1">
    <property type="nucleotide sequence ID" value="NZ_JABFCZ010000012.1"/>
</dbReference>
<accession>A0A926S623</accession>
<reference evidence="1" key="1">
    <citation type="submission" date="2020-05" db="EMBL/GenBank/DDBJ databases">
        <title>Identification of trans-AT polyketide cluster in two marine bacteria, producers of a novel glutaramide-containing polyketide sesbanimide D and analogs.</title>
        <authorList>
            <person name="Kacar D."/>
            <person name="Rodriguez P."/>
            <person name="Canedo L."/>
            <person name="Gonzalez E."/>
            <person name="Galan B."/>
            <person name="De La Calle F."/>
            <person name="Garcia J.L."/>
        </authorList>
    </citation>
    <scope>NUCLEOTIDE SEQUENCE</scope>
    <source>
        <strain evidence="1">PHM038</strain>
    </source>
</reference>
<organism evidence="1 2">
    <name type="scientific">Roseibium aggregatum</name>
    <dbReference type="NCBI Taxonomy" id="187304"/>
    <lineage>
        <taxon>Bacteria</taxon>
        <taxon>Pseudomonadati</taxon>
        <taxon>Pseudomonadota</taxon>
        <taxon>Alphaproteobacteria</taxon>
        <taxon>Hyphomicrobiales</taxon>
        <taxon>Stappiaceae</taxon>
        <taxon>Roseibium</taxon>
    </lineage>
</organism>
<protein>
    <submittedName>
        <fullName evidence="1">Uncharacterized protein</fullName>
    </submittedName>
</protein>
<name>A0A926S623_9HYPH</name>
<dbReference type="Proteomes" id="UP000598467">
    <property type="component" value="Unassembled WGS sequence"/>
</dbReference>
<evidence type="ECO:0000313" key="1">
    <source>
        <dbReference type="EMBL" id="MBD1547086.1"/>
    </source>
</evidence>
<proteinExistence type="predicted"/>
<dbReference type="AlphaFoldDB" id="A0A926S623"/>